<proteinExistence type="predicted"/>
<sequence>MDSSKQPMVATGVVGIVQEWMEKDGKRRPSDVQARDEATGFPLWNVEVMYQQTAFGRVSSTTAMVAVCAMDEPSVEPLKPVQFEGLGVEVRVIRATGALVENWSATALVGARSGKGSRLGVQARARVSRRQRPDLVCLSGGRRA</sequence>
<keyword evidence="2" id="KW-1185">Reference proteome</keyword>
<dbReference type="Proteomes" id="UP001157017">
    <property type="component" value="Unassembled WGS sequence"/>
</dbReference>
<protein>
    <submittedName>
        <fullName evidence="1">Uncharacterized protein</fullName>
    </submittedName>
</protein>
<evidence type="ECO:0000313" key="1">
    <source>
        <dbReference type="EMBL" id="GMA87492.1"/>
    </source>
</evidence>
<reference evidence="2" key="1">
    <citation type="journal article" date="2019" name="Int. J. Syst. Evol. Microbiol.">
        <title>The Global Catalogue of Microorganisms (GCM) 10K type strain sequencing project: providing services to taxonomists for standard genome sequencing and annotation.</title>
        <authorList>
            <consortium name="The Broad Institute Genomics Platform"/>
            <consortium name="The Broad Institute Genome Sequencing Center for Infectious Disease"/>
            <person name="Wu L."/>
            <person name="Ma J."/>
        </authorList>
    </citation>
    <scope>NUCLEOTIDE SEQUENCE [LARGE SCALE GENOMIC DNA]</scope>
    <source>
        <strain evidence="2">NBRC 108730</strain>
    </source>
</reference>
<organism evidence="1 2">
    <name type="scientific">Angustibacter aerolatus</name>
    <dbReference type="NCBI Taxonomy" id="1162965"/>
    <lineage>
        <taxon>Bacteria</taxon>
        <taxon>Bacillati</taxon>
        <taxon>Actinomycetota</taxon>
        <taxon>Actinomycetes</taxon>
        <taxon>Kineosporiales</taxon>
        <taxon>Kineosporiaceae</taxon>
    </lineage>
</organism>
<accession>A0ABQ6JGY4</accession>
<dbReference type="EMBL" id="BSUZ01000001">
    <property type="protein sequence ID" value="GMA87492.1"/>
    <property type="molecule type" value="Genomic_DNA"/>
</dbReference>
<evidence type="ECO:0000313" key="2">
    <source>
        <dbReference type="Proteomes" id="UP001157017"/>
    </source>
</evidence>
<gene>
    <name evidence="1" type="ORF">GCM10025868_27420</name>
</gene>
<name>A0ABQ6JGY4_9ACTN</name>
<comment type="caution">
    <text evidence="1">The sequence shown here is derived from an EMBL/GenBank/DDBJ whole genome shotgun (WGS) entry which is preliminary data.</text>
</comment>